<dbReference type="HOGENOM" id="CLU_2245572_0_0_9"/>
<evidence type="ECO:0000313" key="1">
    <source>
        <dbReference type="EMBL" id="ACV63465.1"/>
    </source>
</evidence>
<proteinExistence type="predicted"/>
<dbReference type="Proteomes" id="UP000002217">
    <property type="component" value="Chromosome"/>
</dbReference>
<organism evidence="1 2">
    <name type="scientific">Desulfofarcimen acetoxidans (strain ATCC 49208 / DSM 771 / KCTC 5769 / VKM B-1644 / 5575)</name>
    <name type="common">Desulfotomaculum acetoxidans</name>
    <dbReference type="NCBI Taxonomy" id="485916"/>
    <lineage>
        <taxon>Bacteria</taxon>
        <taxon>Bacillati</taxon>
        <taxon>Bacillota</taxon>
        <taxon>Clostridia</taxon>
        <taxon>Eubacteriales</taxon>
        <taxon>Peptococcaceae</taxon>
        <taxon>Desulfofarcimen</taxon>
    </lineage>
</organism>
<dbReference type="EMBL" id="CP001720">
    <property type="protein sequence ID" value="ACV63465.1"/>
    <property type="molecule type" value="Genomic_DNA"/>
</dbReference>
<protein>
    <submittedName>
        <fullName evidence="1">Uncharacterized protein</fullName>
    </submittedName>
</protein>
<sequence>MEIYLENTQDKDLCNLIKWGLDEIVFPSTTKLEQFLKNEGLTIPPRPTNRLNQLIPGQVSKIRASDDEVISAFVLAIEAAVNVHVRGLVVSLVIVRQYLNRVGY</sequence>
<keyword evidence="2" id="KW-1185">Reference proteome</keyword>
<dbReference type="InterPro" id="IPR012347">
    <property type="entry name" value="Ferritin-like"/>
</dbReference>
<dbReference type="RefSeq" id="WP_015758159.1">
    <property type="nucleotide sequence ID" value="NC_013216.1"/>
</dbReference>
<dbReference type="AlphaFoldDB" id="C8W169"/>
<reference evidence="1 2" key="1">
    <citation type="journal article" date="2009" name="Stand. Genomic Sci.">
        <title>Complete genome sequence of Desulfotomaculum acetoxidans type strain (5575).</title>
        <authorList>
            <person name="Spring S."/>
            <person name="Lapidus A."/>
            <person name="Schroder M."/>
            <person name="Gleim D."/>
            <person name="Sims D."/>
            <person name="Meincke L."/>
            <person name="Glavina Del Rio T."/>
            <person name="Tice H."/>
            <person name="Copeland A."/>
            <person name="Cheng J.F."/>
            <person name="Lucas S."/>
            <person name="Chen F."/>
            <person name="Nolan M."/>
            <person name="Bruce D."/>
            <person name="Goodwin L."/>
            <person name="Pitluck S."/>
            <person name="Ivanova N."/>
            <person name="Mavromatis K."/>
            <person name="Mikhailova N."/>
            <person name="Pati A."/>
            <person name="Chen A."/>
            <person name="Palaniappan K."/>
            <person name="Land M."/>
            <person name="Hauser L."/>
            <person name="Chang Y.J."/>
            <person name="Jeffries C.D."/>
            <person name="Chain P."/>
            <person name="Saunders E."/>
            <person name="Brettin T."/>
            <person name="Detter J.C."/>
            <person name="Goker M."/>
            <person name="Bristow J."/>
            <person name="Eisen J.A."/>
            <person name="Markowitz V."/>
            <person name="Hugenholtz P."/>
            <person name="Kyrpides N.C."/>
            <person name="Klenk H.P."/>
            <person name="Han C."/>
        </authorList>
    </citation>
    <scope>NUCLEOTIDE SEQUENCE [LARGE SCALE GENOMIC DNA]</scope>
    <source>
        <strain evidence="2">ATCC 49208 / DSM 771 / VKM B-1644</strain>
    </source>
</reference>
<accession>C8W169</accession>
<dbReference type="OrthoDB" id="1934429at2"/>
<gene>
    <name evidence="1" type="ordered locus">Dtox_2684</name>
</gene>
<dbReference type="Gene3D" id="1.20.1260.10">
    <property type="match status" value="1"/>
</dbReference>
<dbReference type="KEGG" id="dae:Dtox_2684"/>
<evidence type="ECO:0000313" key="2">
    <source>
        <dbReference type="Proteomes" id="UP000002217"/>
    </source>
</evidence>
<name>C8W169_DESAS</name>